<comment type="catalytic activity">
    <reaction evidence="4">
        <text>chorismate + L-glutamine = anthranilate + pyruvate + L-glutamate + H(+)</text>
        <dbReference type="Rhea" id="RHEA:21732"/>
        <dbReference type="ChEBI" id="CHEBI:15361"/>
        <dbReference type="ChEBI" id="CHEBI:15378"/>
        <dbReference type="ChEBI" id="CHEBI:16567"/>
        <dbReference type="ChEBI" id="CHEBI:29748"/>
        <dbReference type="ChEBI" id="CHEBI:29985"/>
        <dbReference type="ChEBI" id="CHEBI:58359"/>
        <dbReference type="EC" id="4.1.3.27"/>
    </reaction>
</comment>
<feature type="compositionally biased region" description="Low complexity" evidence="5">
    <location>
        <begin position="423"/>
        <end position="450"/>
    </location>
</feature>
<proteinExistence type="predicted"/>
<feature type="region of interest" description="Disordered" evidence="5">
    <location>
        <begin position="1"/>
        <end position="26"/>
    </location>
</feature>
<evidence type="ECO:0000256" key="1">
    <source>
        <dbReference type="ARBA" id="ARBA00012266"/>
    </source>
</evidence>
<comment type="caution">
    <text evidence="8">The sequence shown here is derived from an EMBL/GenBank/DDBJ whole genome shotgun (WGS) entry which is preliminary data.</text>
</comment>
<dbReference type="GeneID" id="75185630"/>
<protein>
    <recommendedName>
        <fullName evidence="1">anthranilate synthase</fullName>
        <ecNumber evidence="1">4.1.3.27</ecNumber>
    </recommendedName>
</protein>
<dbReference type="AlphaFoldDB" id="A0A8H1QTN4"/>
<dbReference type="Gene3D" id="3.60.120.10">
    <property type="entry name" value="Anthranilate synthase"/>
    <property type="match status" value="1"/>
</dbReference>
<dbReference type="InterPro" id="IPR017926">
    <property type="entry name" value="GATASE"/>
</dbReference>
<organism evidence="8 9">
    <name type="scientific">Streptomyces albus</name>
    <dbReference type="NCBI Taxonomy" id="1888"/>
    <lineage>
        <taxon>Bacteria</taxon>
        <taxon>Bacillati</taxon>
        <taxon>Actinomycetota</taxon>
        <taxon>Actinomycetes</taxon>
        <taxon>Kitasatosporales</taxon>
        <taxon>Streptomycetaceae</taxon>
        <taxon>Streptomyces</taxon>
    </lineage>
</organism>
<gene>
    <name evidence="8" type="ORF">D8771_04900</name>
</gene>
<dbReference type="InterPro" id="IPR005801">
    <property type="entry name" value="ADC_synthase"/>
</dbReference>
<dbReference type="CDD" id="cd01743">
    <property type="entry name" value="GATase1_Anthranilate_Synthase"/>
    <property type="match status" value="1"/>
</dbReference>
<evidence type="ECO:0000259" key="7">
    <source>
        <dbReference type="Pfam" id="PF00425"/>
    </source>
</evidence>
<dbReference type="PANTHER" id="PTHR11236:SF49">
    <property type="entry name" value="ANTHRANILATE SYNTHASE COMPONENT 1"/>
    <property type="match status" value="1"/>
</dbReference>
<dbReference type="Pfam" id="PF00117">
    <property type="entry name" value="GATase"/>
    <property type="match status" value="1"/>
</dbReference>
<dbReference type="EC" id="4.1.3.27" evidence="1"/>
<dbReference type="PRINTS" id="PR00097">
    <property type="entry name" value="ANTSNTHASEII"/>
</dbReference>
<name>A0A8H1QTN4_9ACTN</name>
<feature type="region of interest" description="Disordered" evidence="5">
    <location>
        <begin position="423"/>
        <end position="453"/>
    </location>
</feature>
<feature type="domain" description="Chorismate-utilising enzyme C-terminal" evidence="7">
    <location>
        <begin position="154"/>
        <end position="410"/>
    </location>
</feature>
<feature type="compositionally biased region" description="Low complexity" evidence="5">
    <location>
        <begin position="7"/>
        <end position="25"/>
    </location>
</feature>
<evidence type="ECO:0000256" key="4">
    <source>
        <dbReference type="ARBA" id="ARBA00047683"/>
    </source>
</evidence>
<dbReference type="GO" id="GO:0004049">
    <property type="term" value="F:anthranilate synthase activity"/>
    <property type="evidence" value="ECO:0007669"/>
    <property type="project" value="UniProtKB-EC"/>
</dbReference>
<dbReference type="SUPFAM" id="SSF52317">
    <property type="entry name" value="Class I glutamine amidotransferase-like"/>
    <property type="match status" value="1"/>
</dbReference>
<dbReference type="PANTHER" id="PTHR11236">
    <property type="entry name" value="AMINOBENZOATE/ANTHRANILATE SYNTHASE"/>
    <property type="match status" value="1"/>
</dbReference>
<dbReference type="EMBL" id="RCIY01000029">
    <property type="protein sequence ID" value="TGG87092.1"/>
    <property type="molecule type" value="Genomic_DNA"/>
</dbReference>
<evidence type="ECO:0000256" key="2">
    <source>
        <dbReference type="ARBA" id="ARBA00022962"/>
    </source>
</evidence>
<feature type="domain" description="Glutamine amidotransferase" evidence="6">
    <location>
        <begin position="517"/>
        <end position="699"/>
    </location>
</feature>
<evidence type="ECO:0000313" key="8">
    <source>
        <dbReference type="EMBL" id="TGG87092.1"/>
    </source>
</evidence>
<evidence type="ECO:0000256" key="3">
    <source>
        <dbReference type="ARBA" id="ARBA00023239"/>
    </source>
</evidence>
<dbReference type="SUPFAM" id="SSF56322">
    <property type="entry name" value="ADC synthase"/>
    <property type="match status" value="1"/>
</dbReference>
<reference evidence="8 9" key="1">
    <citation type="submission" date="2018-10" db="EMBL/GenBank/DDBJ databases">
        <title>Isolation of pseudouridimycin from Streptomyces albus DSM 40763.</title>
        <authorList>
            <person name="Rosenqvist P."/>
            <person name="Metsae-Ketelae M."/>
            <person name="Virta P."/>
        </authorList>
    </citation>
    <scope>NUCLEOTIDE SEQUENCE [LARGE SCALE GENOMIC DNA]</scope>
    <source>
        <strain evidence="8 9">DSM 40763</strain>
    </source>
</reference>
<dbReference type="Gene3D" id="3.40.50.880">
    <property type="match status" value="1"/>
</dbReference>
<dbReference type="RefSeq" id="WP_135566709.1">
    <property type="nucleotide sequence ID" value="NZ_CP103060.1"/>
</dbReference>
<dbReference type="InterPro" id="IPR029062">
    <property type="entry name" value="Class_I_gatase-like"/>
</dbReference>
<accession>A0A8H1QTN4</accession>
<dbReference type="InterPro" id="IPR015890">
    <property type="entry name" value="Chorismate_C"/>
</dbReference>
<dbReference type="GO" id="GO:0000162">
    <property type="term" value="P:L-tryptophan biosynthetic process"/>
    <property type="evidence" value="ECO:0007669"/>
    <property type="project" value="TreeGrafter"/>
</dbReference>
<dbReference type="PRINTS" id="PR00096">
    <property type="entry name" value="GATASE"/>
</dbReference>
<evidence type="ECO:0000259" key="6">
    <source>
        <dbReference type="Pfam" id="PF00117"/>
    </source>
</evidence>
<dbReference type="Proteomes" id="UP000298111">
    <property type="component" value="Unassembled WGS sequence"/>
</dbReference>
<keyword evidence="3" id="KW-0456">Lyase</keyword>
<dbReference type="PROSITE" id="PS51273">
    <property type="entry name" value="GATASE_TYPE_1"/>
    <property type="match status" value="1"/>
</dbReference>
<evidence type="ECO:0000256" key="5">
    <source>
        <dbReference type="SAM" id="MobiDB-lite"/>
    </source>
</evidence>
<dbReference type="Pfam" id="PF00425">
    <property type="entry name" value="Chorismate_bind"/>
    <property type="match status" value="1"/>
</dbReference>
<evidence type="ECO:0000313" key="9">
    <source>
        <dbReference type="Proteomes" id="UP000298111"/>
    </source>
</evidence>
<sequence>MVEQPTASAESAPAARRSAPAPALERLLRPDPGPFALLWRPAAHGRDVVELLTGPVRELGELGELRAVRDSGEAAGPGQPARPGALRRTSGAVLALLPFRQVTERGFACHDGKEPLLAMPVAERAGIPVADVLARLDRLPSGGAEAAFDLDDGAYAKCVRRVIDEEIATGAGANFVLARTLSAQLPGRPHLSALAVFGRLLRQPGAYWTFVVHTGDRTFVGATPERHVCLHAGRAVMNPVSGTYRHPSAGPQLSGLIGFLADRKETDELSMVVDEELKMMAAVCPDGARLRGPYLKTMARLSHTEYLLEGASDRDPVDILRATMFAPTVTGSPLENACRVIAQHEHGSRGYYSGVAALIDTDGRGRDTLDSAILIRTAHIDPVGTLRLSVGATLVRHSDPASEAAETRAKAAGLLDAAGLRLAGEPQPADPATAAPTTVGPGLATPAPAANEADTAVRNEHGTAPRGRPYREPLAAHPRVRAALARRNAPLAGFWLADPPGPVLPPGGPPLRGTRVLVVDAEDTFTGMLAIQLRALGAHTIVVPHHRAGRHLAEAAGGLVVIGPGPGDPRDRTDPRIRTVRAVVARLLAHRAAFVAVCLGHQILAGELGLALRARPVPHQGIQREIDLFGRRAHVGFYNSFAAYATSPRVRCPGVAGEVLVCRDAADGEVHALRGPGFASAQFHPESVLSRDGIGLLADLARTALTSRPATAAVPAALDHDRRSA</sequence>
<dbReference type="InterPro" id="IPR006221">
    <property type="entry name" value="TrpG/PapA_dom"/>
</dbReference>
<dbReference type="InterPro" id="IPR019999">
    <property type="entry name" value="Anth_synth_I-like"/>
</dbReference>
<keyword evidence="2" id="KW-0315">Glutamine amidotransferase</keyword>